<accession>A0A2J8LCW1</accession>
<dbReference type="EMBL" id="NBAG03000297">
    <property type="protein sequence ID" value="PNI45092.1"/>
    <property type="molecule type" value="Genomic_DNA"/>
</dbReference>
<comment type="caution">
    <text evidence="1">The sequence shown here is derived from an EMBL/GenBank/DDBJ whole genome shotgun (WGS) entry which is preliminary data.</text>
</comment>
<name>A0A2J8LCW1_PANTR</name>
<dbReference type="AlphaFoldDB" id="A0A2J8LCW1"/>
<evidence type="ECO:0000313" key="1">
    <source>
        <dbReference type="EMBL" id="PNI45092.1"/>
    </source>
</evidence>
<evidence type="ECO:0000313" key="2">
    <source>
        <dbReference type="Proteomes" id="UP000236370"/>
    </source>
</evidence>
<protein>
    <submittedName>
        <fullName evidence="1">MS4A5 isoform 6</fullName>
    </submittedName>
</protein>
<organism evidence="1 2">
    <name type="scientific">Pan troglodytes</name>
    <name type="common">Chimpanzee</name>
    <dbReference type="NCBI Taxonomy" id="9598"/>
    <lineage>
        <taxon>Eukaryota</taxon>
        <taxon>Metazoa</taxon>
        <taxon>Chordata</taxon>
        <taxon>Craniata</taxon>
        <taxon>Vertebrata</taxon>
        <taxon>Euteleostomi</taxon>
        <taxon>Mammalia</taxon>
        <taxon>Eutheria</taxon>
        <taxon>Euarchontoglires</taxon>
        <taxon>Primates</taxon>
        <taxon>Haplorrhini</taxon>
        <taxon>Catarrhini</taxon>
        <taxon>Hominidae</taxon>
        <taxon>Pan</taxon>
    </lineage>
</organism>
<proteinExistence type="predicted"/>
<feature type="non-terminal residue" evidence="1">
    <location>
        <position position="1"/>
    </location>
</feature>
<gene>
    <name evidence="1" type="ORF">CK820_G0030857</name>
</gene>
<sequence length="33" mass="3588">TQSPLQKLFATKMKILGDIHSGALFCSLILEPS</sequence>
<dbReference type="Proteomes" id="UP000236370">
    <property type="component" value="Unassembled WGS sequence"/>
</dbReference>
<reference evidence="1 2" key="1">
    <citation type="submission" date="2017-12" db="EMBL/GenBank/DDBJ databases">
        <title>High-resolution comparative analysis of great ape genomes.</title>
        <authorList>
            <person name="Pollen A."/>
            <person name="Hastie A."/>
            <person name="Hormozdiari F."/>
            <person name="Dougherty M."/>
            <person name="Liu R."/>
            <person name="Chaisson M."/>
            <person name="Hoppe E."/>
            <person name="Hill C."/>
            <person name="Pang A."/>
            <person name="Hillier L."/>
            <person name="Baker C."/>
            <person name="Armstrong J."/>
            <person name="Shendure J."/>
            <person name="Paten B."/>
            <person name="Wilson R."/>
            <person name="Chao H."/>
            <person name="Schneider V."/>
            <person name="Ventura M."/>
            <person name="Kronenberg Z."/>
            <person name="Murali S."/>
            <person name="Gordon D."/>
            <person name="Cantsilieris S."/>
            <person name="Munson K."/>
            <person name="Nelson B."/>
            <person name="Raja A."/>
            <person name="Underwood J."/>
            <person name="Diekhans M."/>
            <person name="Fiddes I."/>
            <person name="Haussler D."/>
            <person name="Eichler E."/>
        </authorList>
    </citation>
    <scope>NUCLEOTIDE SEQUENCE [LARGE SCALE GENOMIC DNA]</scope>
    <source>
        <strain evidence="1">Yerkes chimp pedigree #C0471</strain>
    </source>
</reference>